<proteinExistence type="predicted"/>
<protein>
    <submittedName>
        <fullName evidence="5">1-acyl-sn-glycerol-3-phosphate acyltransferase</fullName>
    </submittedName>
</protein>
<comment type="caution">
    <text evidence="5">The sequence shown here is derived from an EMBL/GenBank/DDBJ whole genome shotgun (WGS) entry which is preliminary data.</text>
</comment>
<dbReference type="InterPro" id="IPR002123">
    <property type="entry name" value="Plipid/glycerol_acylTrfase"/>
</dbReference>
<reference evidence="5 6" key="1">
    <citation type="journal article" date="2015" name="Nature">
        <title>rRNA introns, odd ribosomes, and small enigmatic genomes across a large radiation of phyla.</title>
        <authorList>
            <person name="Brown C.T."/>
            <person name="Hug L.A."/>
            <person name="Thomas B.C."/>
            <person name="Sharon I."/>
            <person name="Castelle C.J."/>
            <person name="Singh A."/>
            <person name="Wilkins M.J."/>
            <person name="Williams K.H."/>
            <person name="Banfield J.F."/>
        </authorList>
    </citation>
    <scope>NUCLEOTIDE SEQUENCE [LARGE SCALE GENOMIC DNA]</scope>
</reference>
<keyword evidence="2 5" id="KW-0012">Acyltransferase</keyword>
<dbReference type="GO" id="GO:0006654">
    <property type="term" value="P:phosphatidic acid biosynthetic process"/>
    <property type="evidence" value="ECO:0007669"/>
    <property type="project" value="TreeGrafter"/>
</dbReference>
<feature type="domain" description="Phospholipid/glycerol acyltransferase" evidence="4">
    <location>
        <begin position="53"/>
        <end position="170"/>
    </location>
</feature>
<dbReference type="PANTHER" id="PTHR10434">
    <property type="entry name" value="1-ACYL-SN-GLYCEROL-3-PHOSPHATE ACYLTRANSFERASE"/>
    <property type="match status" value="1"/>
</dbReference>
<dbReference type="AlphaFoldDB" id="A0A0G0FET7"/>
<evidence type="ECO:0000259" key="4">
    <source>
        <dbReference type="SMART" id="SM00563"/>
    </source>
</evidence>
<dbReference type="SMART" id="SM00563">
    <property type="entry name" value="PlsC"/>
    <property type="match status" value="1"/>
</dbReference>
<feature type="transmembrane region" description="Helical" evidence="3">
    <location>
        <begin position="51"/>
        <end position="74"/>
    </location>
</feature>
<accession>A0A0G0FET7</accession>
<keyword evidence="3" id="KW-1133">Transmembrane helix</keyword>
<dbReference type="Proteomes" id="UP000186383">
    <property type="component" value="Unassembled WGS sequence"/>
</dbReference>
<dbReference type="EMBL" id="LBQW01000004">
    <property type="protein sequence ID" value="KKP85905.1"/>
    <property type="molecule type" value="Genomic_DNA"/>
</dbReference>
<evidence type="ECO:0000256" key="2">
    <source>
        <dbReference type="ARBA" id="ARBA00023315"/>
    </source>
</evidence>
<dbReference type="SUPFAM" id="SSF69593">
    <property type="entry name" value="Glycerol-3-phosphate (1)-acyltransferase"/>
    <property type="match status" value="1"/>
</dbReference>
<dbReference type="GO" id="GO:0003841">
    <property type="term" value="F:1-acylglycerol-3-phosphate O-acyltransferase activity"/>
    <property type="evidence" value="ECO:0007669"/>
    <property type="project" value="TreeGrafter"/>
</dbReference>
<organism evidence="5 6">
    <name type="scientific">Candidatus Nomurabacteria bacterium GW2011_GWA1_35_8</name>
    <dbReference type="NCBI Taxonomy" id="1618727"/>
    <lineage>
        <taxon>Bacteria</taxon>
        <taxon>Candidatus Nomuraibacteriota</taxon>
    </lineage>
</organism>
<evidence type="ECO:0000256" key="3">
    <source>
        <dbReference type="SAM" id="Phobius"/>
    </source>
</evidence>
<feature type="transmembrane region" description="Helical" evidence="3">
    <location>
        <begin position="21"/>
        <end position="39"/>
    </location>
</feature>
<dbReference type="PANTHER" id="PTHR10434:SF11">
    <property type="entry name" value="1-ACYL-SN-GLYCEROL-3-PHOSPHATE ACYLTRANSFERASE"/>
    <property type="match status" value="1"/>
</dbReference>
<name>A0A0G0FET7_9BACT</name>
<keyword evidence="1 5" id="KW-0808">Transferase</keyword>
<dbReference type="CDD" id="cd07989">
    <property type="entry name" value="LPLAT_AGPAT-like"/>
    <property type="match status" value="1"/>
</dbReference>
<keyword evidence="3" id="KW-0472">Membrane</keyword>
<evidence type="ECO:0000313" key="5">
    <source>
        <dbReference type="EMBL" id="KKP85905.1"/>
    </source>
</evidence>
<keyword evidence="3" id="KW-0812">Transmembrane</keyword>
<gene>
    <name evidence="5" type="ORF">UR88_C0004G0012</name>
</gene>
<dbReference type="Pfam" id="PF01553">
    <property type="entry name" value="Acyltransferase"/>
    <property type="match status" value="1"/>
</dbReference>
<evidence type="ECO:0000313" key="6">
    <source>
        <dbReference type="Proteomes" id="UP000186383"/>
    </source>
</evidence>
<evidence type="ECO:0000256" key="1">
    <source>
        <dbReference type="ARBA" id="ARBA00022679"/>
    </source>
</evidence>
<sequence>MRYAIKKEVKIKKIIKKNIWNFTWLVIRPVLIFFCRFEVRGKENLLNLKKPFIIAAAIHTNYADPFIAAAAFPFNSDFFPIRYMIKARIFDKPVLKWILKVYGGFRVEYNIGIKNSLREAISLAGNGEVVGIFVEGGISINGEFNGAKPGAAYLALKTGIPVLPLALSGTFRLNFLNLFFRRNKVAVSFGQPIFANISKLPYNNNNNLTKEENVEFLRKMIENELRELLYEYKTKNFNNR</sequence>